<dbReference type="EMBL" id="JACHKZ010000001">
    <property type="protein sequence ID" value="MBB6576234.1"/>
    <property type="molecule type" value="Genomic_DNA"/>
</dbReference>
<dbReference type="PROSITE" id="PS51733">
    <property type="entry name" value="BPL_LPL_CATALYTIC"/>
    <property type="match status" value="1"/>
</dbReference>
<dbReference type="Pfam" id="PF03099">
    <property type="entry name" value="BPL_LplA_LipB"/>
    <property type="match status" value="1"/>
</dbReference>
<dbReference type="InterPro" id="IPR003142">
    <property type="entry name" value="BPL_C"/>
</dbReference>
<evidence type="ECO:0000256" key="4">
    <source>
        <dbReference type="ARBA" id="ARBA00047846"/>
    </source>
</evidence>
<dbReference type="Pfam" id="PF02237">
    <property type="entry name" value="BPL_C"/>
    <property type="match status" value="1"/>
</dbReference>
<evidence type="ECO:0000256" key="3">
    <source>
        <dbReference type="ARBA" id="ARBA00024227"/>
    </source>
</evidence>
<name>A0ABR6RB02_9BURK</name>
<proteinExistence type="predicted"/>
<evidence type="ECO:0000256" key="1">
    <source>
        <dbReference type="ARBA" id="ARBA00022598"/>
    </source>
</evidence>
<dbReference type="InterPro" id="IPR045864">
    <property type="entry name" value="aa-tRNA-synth_II/BPL/LPL"/>
</dbReference>
<evidence type="ECO:0000256" key="2">
    <source>
        <dbReference type="ARBA" id="ARBA00023267"/>
    </source>
</evidence>
<keyword evidence="1 6" id="KW-0436">Ligase</keyword>
<feature type="domain" description="BPL/LPL catalytic" evidence="5">
    <location>
        <begin position="10"/>
        <end position="228"/>
    </location>
</feature>
<accession>A0ABR6RB02</accession>
<dbReference type="CDD" id="cd16442">
    <property type="entry name" value="BPL"/>
    <property type="match status" value="1"/>
</dbReference>
<dbReference type="InterPro" id="IPR004408">
    <property type="entry name" value="Biotin_CoA_COase_ligase"/>
</dbReference>
<dbReference type="SUPFAM" id="SSF55681">
    <property type="entry name" value="Class II aaRS and biotin synthetases"/>
    <property type="match status" value="1"/>
</dbReference>
<keyword evidence="2" id="KW-0092">Biotin</keyword>
<evidence type="ECO:0000313" key="6">
    <source>
        <dbReference type="EMBL" id="MBB6576234.1"/>
    </source>
</evidence>
<comment type="caution">
    <text evidence="6">The sequence shown here is derived from an EMBL/GenBank/DDBJ whole genome shotgun (WGS) entry which is preliminary data.</text>
</comment>
<dbReference type="NCBIfam" id="TIGR00121">
    <property type="entry name" value="birA_ligase"/>
    <property type="match status" value="1"/>
</dbReference>
<sequence length="291" mass="30791">MTAASQEPIRWPAEAIWQAVEPQLPGFTIEIMPSIDSTNTELMRRAREGRQEPILLVAEQQTAGRGRLGRPWRSEVGDSLMFSLGLPLAPRDWSGLSLAVGVSVAESLQPQMSMEDRATLQAPKIGLKWPNDLWLTGDRKLAGILVETASFMASGDHSTSAGGYFEQQALRYVVIGIGINVRAPQGEGLSTIPGSLQMVDSRWDAPQALAAVVPALVATVQAFARQGFAPLQQRFAARDALAGRAVSLSDGTQGTAQGVAADGALQVQTAAGLVGVTSSEISVRPQAPVQG</sequence>
<comment type="catalytic activity">
    <reaction evidence="4">
        <text>biotin + L-lysyl-[protein] + ATP = N(6)-biotinyl-L-lysyl-[protein] + AMP + diphosphate + H(+)</text>
        <dbReference type="Rhea" id="RHEA:11756"/>
        <dbReference type="Rhea" id="RHEA-COMP:9752"/>
        <dbReference type="Rhea" id="RHEA-COMP:10505"/>
        <dbReference type="ChEBI" id="CHEBI:15378"/>
        <dbReference type="ChEBI" id="CHEBI:29969"/>
        <dbReference type="ChEBI" id="CHEBI:30616"/>
        <dbReference type="ChEBI" id="CHEBI:33019"/>
        <dbReference type="ChEBI" id="CHEBI:57586"/>
        <dbReference type="ChEBI" id="CHEBI:83144"/>
        <dbReference type="ChEBI" id="CHEBI:456215"/>
        <dbReference type="EC" id="6.3.4.15"/>
    </reaction>
</comment>
<dbReference type="GO" id="GO:0004077">
    <property type="term" value="F:biotin--[biotin carboxyl-carrier protein] ligase activity"/>
    <property type="evidence" value="ECO:0007669"/>
    <property type="project" value="UniProtKB-EC"/>
</dbReference>
<evidence type="ECO:0000313" key="7">
    <source>
        <dbReference type="Proteomes" id="UP000562492"/>
    </source>
</evidence>
<dbReference type="Gene3D" id="3.30.930.10">
    <property type="entry name" value="Bira Bifunctional Protein, Domain 2"/>
    <property type="match status" value="1"/>
</dbReference>
<dbReference type="PANTHER" id="PTHR12835:SF5">
    <property type="entry name" value="BIOTIN--PROTEIN LIGASE"/>
    <property type="match status" value="1"/>
</dbReference>
<dbReference type="EC" id="6.3.4.15" evidence="3"/>
<reference evidence="6 7" key="1">
    <citation type="submission" date="2020-08" db="EMBL/GenBank/DDBJ databases">
        <title>Functional genomics of gut bacteria from endangered species of beetles.</title>
        <authorList>
            <person name="Carlos-Shanley C."/>
        </authorList>
    </citation>
    <scope>NUCLEOTIDE SEQUENCE [LARGE SCALE GENOMIC DNA]</scope>
    <source>
        <strain evidence="6 7">S00124</strain>
    </source>
</reference>
<protein>
    <recommendedName>
        <fullName evidence="3">biotin--[biotin carboxyl-carrier protein] ligase</fullName>
        <ecNumber evidence="3">6.3.4.15</ecNumber>
    </recommendedName>
</protein>
<dbReference type="PANTHER" id="PTHR12835">
    <property type="entry name" value="BIOTIN PROTEIN LIGASE"/>
    <property type="match status" value="1"/>
</dbReference>
<gene>
    <name evidence="6" type="ORF">HNP33_000282</name>
</gene>
<evidence type="ECO:0000259" key="5">
    <source>
        <dbReference type="PROSITE" id="PS51733"/>
    </source>
</evidence>
<dbReference type="Gene3D" id="2.30.30.100">
    <property type="match status" value="1"/>
</dbReference>
<organism evidence="6 7">
    <name type="scientific">Comamonas odontotermitis</name>
    <dbReference type="NCBI Taxonomy" id="379895"/>
    <lineage>
        <taxon>Bacteria</taxon>
        <taxon>Pseudomonadati</taxon>
        <taxon>Pseudomonadota</taxon>
        <taxon>Betaproteobacteria</taxon>
        <taxon>Burkholderiales</taxon>
        <taxon>Comamonadaceae</taxon>
        <taxon>Comamonas</taxon>
    </lineage>
</organism>
<dbReference type="RefSeq" id="WP_184704482.1">
    <property type="nucleotide sequence ID" value="NZ_JACHKZ010000001.1"/>
</dbReference>
<keyword evidence="7" id="KW-1185">Reference proteome</keyword>
<dbReference type="InterPro" id="IPR004143">
    <property type="entry name" value="BPL_LPL_catalytic"/>
</dbReference>
<dbReference type="Proteomes" id="UP000562492">
    <property type="component" value="Unassembled WGS sequence"/>
</dbReference>